<keyword evidence="6" id="KW-0812">Transmembrane</keyword>
<keyword evidence="8" id="KW-0418">Kinase</keyword>
<dbReference type="InterPro" id="IPR003661">
    <property type="entry name" value="HisK_dim/P_dom"/>
</dbReference>
<dbReference type="EMBL" id="BAAAFO010000003">
    <property type="protein sequence ID" value="GAA0252956.1"/>
    <property type="molecule type" value="Genomic_DNA"/>
</dbReference>
<evidence type="ECO:0000256" key="10">
    <source>
        <dbReference type="ARBA" id="ARBA00022989"/>
    </source>
</evidence>
<dbReference type="InterPro" id="IPR050428">
    <property type="entry name" value="TCS_sensor_his_kinase"/>
</dbReference>
<dbReference type="PRINTS" id="PR00344">
    <property type="entry name" value="BCTRLSENSOR"/>
</dbReference>
<dbReference type="CDD" id="cd00082">
    <property type="entry name" value="HisKA"/>
    <property type="match status" value="1"/>
</dbReference>
<evidence type="ECO:0000256" key="12">
    <source>
        <dbReference type="ARBA" id="ARBA00023136"/>
    </source>
</evidence>
<accession>A0ABN0UJQ7</accession>
<dbReference type="SUPFAM" id="SSF55874">
    <property type="entry name" value="ATPase domain of HSP90 chaperone/DNA topoisomerase II/histidine kinase"/>
    <property type="match status" value="1"/>
</dbReference>
<evidence type="ECO:0000256" key="4">
    <source>
        <dbReference type="ARBA" id="ARBA00022553"/>
    </source>
</evidence>
<keyword evidence="4" id="KW-0597">Phosphoprotein</keyword>
<evidence type="ECO:0000256" key="3">
    <source>
        <dbReference type="ARBA" id="ARBA00012438"/>
    </source>
</evidence>
<dbReference type="InterPro" id="IPR003594">
    <property type="entry name" value="HATPase_dom"/>
</dbReference>
<dbReference type="InterPro" id="IPR005467">
    <property type="entry name" value="His_kinase_dom"/>
</dbReference>
<name>A0ABN0UJQ7_9GAMM</name>
<organism evidence="14 15">
    <name type="scientific">Rhodanobacter caeni</name>
    <dbReference type="NCBI Taxonomy" id="657654"/>
    <lineage>
        <taxon>Bacteria</taxon>
        <taxon>Pseudomonadati</taxon>
        <taxon>Pseudomonadota</taxon>
        <taxon>Gammaproteobacteria</taxon>
        <taxon>Lysobacterales</taxon>
        <taxon>Rhodanobacteraceae</taxon>
        <taxon>Rhodanobacter</taxon>
    </lineage>
</organism>
<keyword evidence="7" id="KW-0547">Nucleotide-binding</keyword>
<dbReference type="EC" id="2.7.13.3" evidence="3"/>
<dbReference type="InterPro" id="IPR036097">
    <property type="entry name" value="HisK_dim/P_sf"/>
</dbReference>
<dbReference type="SMART" id="SM00387">
    <property type="entry name" value="HATPase_c"/>
    <property type="match status" value="1"/>
</dbReference>
<keyword evidence="9 14" id="KW-0067">ATP-binding</keyword>
<gene>
    <name evidence="14" type="ORF">GCM10009126_17800</name>
</gene>
<dbReference type="SUPFAM" id="SSF47384">
    <property type="entry name" value="Homodimeric domain of signal transducing histidine kinase"/>
    <property type="match status" value="1"/>
</dbReference>
<evidence type="ECO:0000256" key="1">
    <source>
        <dbReference type="ARBA" id="ARBA00000085"/>
    </source>
</evidence>
<evidence type="ECO:0000259" key="13">
    <source>
        <dbReference type="PROSITE" id="PS50109"/>
    </source>
</evidence>
<reference evidence="15" key="1">
    <citation type="journal article" date="2019" name="Int. J. Syst. Evol. Microbiol.">
        <title>The Global Catalogue of Microorganisms (GCM) 10K type strain sequencing project: providing services to taxonomists for standard genome sequencing and annotation.</title>
        <authorList>
            <consortium name="The Broad Institute Genomics Platform"/>
            <consortium name="The Broad Institute Genome Sequencing Center for Infectious Disease"/>
            <person name="Wu L."/>
            <person name="Ma J."/>
        </authorList>
    </citation>
    <scope>NUCLEOTIDE SEQUENCE [LARGE SCALE GENOMIC DNA]</scope>
    <source>
        <strain evidence="15">JCM 16242</strain>
    </source>
</reference>
<dbReference type="GO" id="GO:0005524">
    <property type="term" value="F:ATP binding"/>
    <property type="evidence" value="ECO:0007669"/>
    <property type="project" value="UniProtKB-KW"/>
</dbReference>
<evidence type="ECO:0000256" key="7">
    <source>
        <dbReference type="ARBA" id="ARBA00022741"/>
    </source>
</evidence>
<evidence type="ECO:0000256" key="8">
    <source>
        <dbReference type="ARBA" id="ARBA00022777"/>
    </source>
</evidence>
<dbReference type="Gene3D" id="3.30.565.10">
    <property type="entry name" value="Histidine kinase-like ATPase, C-terminal domain"/>
    <property type="match status" value="1"/>
</dbReference>
<keyword evidence="12" id="KW-0472">Membrane</keyword>
<evidence type="ECO:0000256" key="2">
    <source>
        <dbReference type="ARBA" id="ARBA00004141"/>
    </source>
</evidence>
<keyword evidence="5" id="KW-0808">Transferase</keyword>
<evidence type="ECO:0000313" key="15">
    <source>
        <dbReference type="Proteomes" id="UP001500657"/>
    </source>
</evidence>
<dbReference type="Pfam" id="PF02518">
    <property type="entry name" value="HATPase_c"/>
    <property type="match status" value="1"/>
</dbReference>
<dbReference type="Proteomes" id="UP001500657">
    <property type="component" value="Unassembled WGS sequence"/>
</dbReference>
<dbReference type="PANTHER" id="PTHR45436">
    <property type="entry name" value="SENSOR HISTIDINE KINASE YKOH"/>
    <property type="match status" value="1"/>
</dbReference>
<comment type="subcellular location">
    <subcellularLocation>
        <location evidence="2">Membrane</location>
        <topology evidence="2">Multi-pass membrane protein</topology>
    </subcellularLocation>
</comment>
<evidence type="ECO:0000313" key="14">
    <source>
        <dbReference type="EMBL" id="GAA0252956.1"/>
    </source>
</evidence>
<evidence type="ECO:0000256" key="5">
    <source>
        <dbReference type="ARBA" id="ARBA00022679"/>
    </source>
</evidence>
<dbReference type="PROSITE" id="PS50109">
    <property type="entry name" value="HIS_KIN"/>
    <property type="match status" value="1"/>
</dbReference>
<dbReference type="SMART" id="SM00388">
    <property type="entry name" value="HisKA"/>
    <property type="match status" value="1"/>
</dbReference>
<protein>
    <recommendedName>
        <fullName evidence="3">histidine kinase</fullName>
        <ecNumber evidence="3">2.7.13.3</ecNumber>
    </recommendedName>
</protein>
<dbReference type="InterPro" id="IPR004358">
    <property type="entry name" value="Sig_transdc_His_kin-like_C"/>
</dbReference>
<keyword evidence="10" id="KW-1133">Transmembrane helix</keyword>
<comment type="caution">
    <text evidence="14">The sequence shown here is derived from an EMBL/GenBank/DDBJ whole genome shotgun (WGS) entry which is preliminary data.</text>
</comment>
<evidence type="ECO:0000256" key="6">
    <source>
        <dbReference type="ARBA" id="ARBA00022692"/>
    </source>
</evidence>
<feature type="domain" description="Histidine kinase" evidence="13">
    <location>
        <begin position="255"/>
        <end position="469"/>
    </location>
</feature>
<keyword evidence="15" id="KW-1185">Reference proteome</keyword>
<dbReference type="RefSeq" id="WP_343882376.1">
    <property type="nucleotide sequence ID" value="NZ_BAAAFO010000003.1"/>
</dbReference>
<dbReference type="InterPro" id="IPR036890">
    <property type="entry name" value="HATPase_C_sf"/>
</dbReference>
<dbReference type="Pfam" id="PF00512">
    <property type="entry name" value="HisKA"/>
    <property type="match status" value="1"/>
</dbReference>
<sequence length="472" mass="51346">MKRTSPLKPASLHGRLRLLIILVLLAVLLPLGIFSFQRTITEVDELSDGRLAQSARTLQVLIEHAGLSALQGRDATGMLVPIEVGQATLPRRHRTYESEVGFQVFDHAGRTMLTTTTIATLLQPTATDADFQDVRQGKYRWRIFTLHDDLDRVMIRTGERYDSRNDIMHAVWLEHSLPLLVGLPLLAWLVGWAVRRGLSPLETLTRELSTRQPGSHAPIRLPAAPQELQPVLAALNGQLARLEDALERERRFSADVAHELRTPLASAMINLESAMATTDPAELKTGLGSAQHGIARLARRIEQLLALARLEAGAASGQRSHVDLVAVAMDVIEELSAVIADSGVDLSFSRLTPHVPVQGYEAALAALLRNLVENALRHVPRGGQVQLAIEQGQGMALIDVIDDGPGIPAERRASVFARFHREAGSHGDGFGLGLSIVQRAAQLHGATIELLDSPFGNGLRVRVAIPQTPGKV</sequence>
<keyword evidence="11" id="KW-0902">Two-component regulatory system</keyword>
<dbReference type="PANTHER" id="PTHR45436:SF14">
    <property type="entry name" value="SENSOR PROTEIN QSEC"/>
    <property type="match status" value="1"/>
</dbReference>
<proteinExistence type="predicted"/>
<comment type="catalytic activity">
    <reaction evidence="1">
        <text>ATP + protein L-histidine = ADP + protein N-phospho-L-histidine.</text>
        <dbReference type="EC" id="2.7.13.3"/>
    </reaction>
</comment>
<dbReference type="Gene3D" id="1.10.287.130">
    <property type="match status" value="1"/>
</dbReference>
<evidence type="ECO:0000256" key="9">
    <source>
        <dbReference type="ARBA" id="ARBA00022840"/>
    </source>
</evidence>
<evidence type="ECO:0000256" key="11">
    <source>
        <dbReference type="ARBA" id="ARBA00023012"/>
    </source>
</evidence>